<dbReference type="EMBL" id="JBHSKN010000016">
    <property type="protein sequence ID" value="MFC5241992.1"/>
    <property type="molecule type" value="Genomic_DNA"/>
</dbReference>
<organism evidence="1 2">
    <name type="scientific">Streptomyces atrovirens</name>
    <dbReference type="NCBI Taxonomy" id="285556"/>
    <lineage>
        <taxon>Bacteria</taxon>
        <taxon>Bacillati</taxon>
        <taxon>Actinomycetota</taxon>
        <taxon>Actinomycetes</taxon>
        <taxon>Kitasatosporales</taxon>
        <taxon>Streptomycetaceae</taxon>
        <taxon>Streptomyces</taxon>
    </lineage>
</organism>
<proteinExistence type="predicted"/>
<reference evidence="2" key="1">
    <citation type="journal article" date="2019" name="Int. J. Syst. Evol. Microbiol.">
        <title>The Global Catalogue of Microorganisms (GCM) 10K type strain sequencing project: providing services to taxonomists for standard genome sequencing and annotation.</title>
        <authorList>
            <consortium name="The Broad Institute Genomics Platform"/>
            <consortium name="The Broad Institute Genome Sequencing Center for Infectious Disease"/>
            <person name="Wu L."/>
            <person name="Ma J."/>
        </authorList>
    </citation>
    <scope>NUCLEOTIDE SEQUENCE [LARGE SCALE GENOMIC DNA]</scope>
    <source>
        <strain evidence="2">CGMCC 4.7131</strain>
    </source>
</reference>
<keyword evidence="2" id="KW-1185">Reference proteome</keyword>
<accession>A0ABW0DVB8</accession>
<evidence type="ECO:0000313" key="1">
    <source>
        <dbReference type="EMBL" id="MFC5241992.1"/>
    </source>
</evidence>
<evidence type="ECO:0000313" key="2">
    <source>
        <dbReference type="Proteomes" id="UP001596035"/>
    </source>
</evidence>
<sequence length="47" mass="4824">MSASQSAGSAAIKTREESGFMATVVGIVGIHVRRDAGTPSMTTISAW</sequence>
<dbReference type="RefSeq" id="WP_344560391.1">
    <property type="nucleotide sequence ID" value="NZ_BAAATG010000017.1"/>
</dbReference>
<protein>
    <submittedName>
        <fullName evidence="1">Uncharacterized protein</fullName>
    </submittedName>
</protein>
<gene>
    <name evidence="1" type="ORF">ACFPWV_19085</name>
</gene>
<comment type="caution">
    <text evidence="1">The sequence shown here is derived from an EMBL/GenBank/DDBJ whole genome shotgun (WGS) entry which is preliminary data.</text>
</comment>
<dbReference type="Proteomes" id="UP001596035">
    <property type="component" value="Unassembled WGS sequence"/>
</dbReference>
<name>A0ABW0DVB8_9ACTN</name>